<dbReference type="PANTHER" id="PTHR22625">
    <property type="entry name" value="PLEXIN"/>
    <property type="match status" value="1"/>
</dbReference>
<feature type="domain" description="Plexin cytoplasmic RasGAP" evidence="3">
    <location>
        <begin position="158"/>
        <end position="272"/>
    </location>
</feature>
<accession>S4RSR8</accession>
<dbReference type="GO" id="GO:0017154">
    <property type="term" value="F:semaphorin receptor activity"/>
    <property type="evidence" value="ECO:0007669"/>
    <property type="project" value="InterPro"/>
</dbReference>
<dbReference type="InterPro" id="IPR008936">
    <property type="entry name" value="Rho_GTPase_activation_prot"/>
</dbReference>
<keyword evidence="2" id="KW-0472">Membrane</keyword>
<dbReference type="HOGENOM" id="CLU_1025049_0_0_1"/>
<dbReference type="AlphaFoldDB" id="S4RSR8"/>
<dbReference type="InterPro" id="IPR013548">
    <property type="entry name" value="Plexin_cytoplasmic_RasGAP_dom"/>
</dbReference>
<dbReference type="Gene3D" id="1.10.506.10">
    <property type="entry name" value="GTPase Activation - p120gap, domain 1"/>
    <property type="match status" value="1"/>
</dbReference>
<feature type="coiled-coil region" evidence="1">
    <location>
        <begin position="111"/>
        <end position="138"/>
    </location>
</feature>
<proteinExistence type="predicted"/>
<keyword evidence="2" id="KW-0812">Transmembrane</keyword>
<dbReference type="GO" id="GO:0002116">
    <property type="term" value="C:semaphorin receptor complex"/>
    <property type="evidence" value="ECO:0007669"/>
    <property type="project" value="TreeGrafter"/>
</dbReference>
<name>S4RSR8_PETMA</name>
<keyword evidence="1" id="KW-0175">Coiled coil</keyword>
<dbReference type="GO" id="GO:0005886">
    <property type="term" value="C:plasma membrane"/>
    <property type="evidence" value="ECO:0007669"/>
    <property type="project" value="TreeGrafter"/>
</dbReference>
<dbReference type="GO" id="GO:0030334">
    <property type="term" value="P:regulation of cell migration"/>
    <property type="evidence" value="ECO:0007669"/>
    <property type="project" value="TreeGrafter"/>
</dbReference>
<organism evidence="4">
    <name type="scientific">Petromyzon marinus</name>
    <name type="common">Sea lamprey</name>
    <dbReference type="NCBI Taxonomy" id="7757"/>
    <lineage>
        <taxon>Eukaryota</taxon>
        <taxon>Metazoa</taxon>
        <taxon>Chordata</taxon>
        <taxon>Craniata</taxon>
        <taxon>Vertebrata</taxon>
        <taxon>Cyclostomata</taxon>
        <taxon>Hyperoartia</taxon>
        <taxon>Petromyzontiformes</taxon>
        <taxon>Petromyzontidae</taxon>
        <taxon>Petromyzon</taxon>
    </lineage>
</organism>
<dbReference type="GeneTree" id="ENSGT01050000244850"/>
<feature type="transmembrane region" description="Helical" evidence="2">
    <location>
        <begin position="86"/>
        <end position="107"/>
    </location>
</feature>
<dbReference type="InterPro" id="IPR031148">
    <property type="entry name" value="Plexin"/>
</dbReference>
<keyword evidence="2" id="KW-1133">Transmembrane helix</keyword>
<protein>
    <recommendedName>
        <fullName evidence="3">Plexin cytoplasmic RasGAP domain-containing protein</fullName>
    </recommendedName>
</protein>
<dbReference type="STRING" id="7757.ENSPMAP00000008258"/>
<evidence type="ECO:0000259" key="3">
    <source>
        <dbReference type="Pfam" id="PF08337"/>
    </source>
</evidence>
<sequence length="272" mass="29579">VSPKKNAIKQGRNLTPPPSSGGLRLNYTALVGGSVCTVAISETQLLVECPPNLTGRHTLTVCVGGVEFAAITVQLYPDKLLTLPTIVGMATGGGLLSLVVVAMLIAYKRKSRESDLNLERLQTQMDNLEARVALECKEAFAELQTDVDELTSDVDGAGIPHLAYRTYALRVLFPGIDDHPVLRPLEVPECVEKGLALFEQLLGCKLFLLVFVRTLEAQRGFSMRDRGNLASLVMAAMQGRMGYATDVLKQLLADLIAKNLESKGHPKLLLRR</sequence>
<dbReference type="PANTHER" id="PTHR22625:SF70">
    <property type="entry name" value="PLEXIN A, ISOFORM A"/>
    <property type="match status" value="1"/>
</dbReference>
<reference evidence="4" key="2">
    <citation type="submission" date="2025-09" db="UniProtKB">
        <authorList>
            <consortium name="Ensembl"/>
        </authorList>
    </citation>
    <scope>IDENTIFICATION</scope>
</reference>
<reference evidence="4" key="1">
    <citation type="submission" date="2025-08" db="UniProtKB">
        <authorList>
            <consortium name="Ensembl"/>
        </authorList>
    </citation>
    <scope>IDENTIFICATION</scope>
</reference>
<dbReference type="Ensembl" id="ENSPMAT00000008296.1">
    <property type="protein sequence ID" value="ENSPMAP00000008258.1"/>
    <property type="gene ID" value="ENSPMAG00000007506.1"/>
</dbReference>
<evidence type="ECO:0000256" key="1">
    <source>
        <dbReference type="SAM" id="Coils"/>
    </source>
</evidence>
<evidence type="ECO:0000256" key="2">
    <source>
        <dbReference type="SAM" id="Phobius"/>
    </source>
</evidence>
<dbReference type="Pfam" id="PF08337">
    <property type="entry name" value="Plexin_cytopl"/>
    <property type="match status" value="1"/>
</dbReference>
<evidence type="ECO:0000313" key="4">
    <source>
        <dbReference type="Ensembl" id="ENSPMAP00000008258.1"/>
    </source>
</evidence>